<dbReference type="EMBL" id="VSWD01000012">
    <property type="protein sequence ID" value="KAK3085521.1"/>
    <property type="molecule type" value="Genomic_DNA"/>
</dbReference>
<protein>
    <recommendedName>
        <fullName evidence="4">Neuroguidin</fullName>
    </recommendedName>
</protein>
<dbReference type="PANTHER" id="PTHR13237">
    <property type="entry name" value="SOMETHING ABOUT SILENCING PROTEIN 10-RELATED"/>
    <property type="match status" value="1"/>
</dbReference>
<evidence type="ECO:0000256" key="1">
    <source>
        <dbReference type="SAM" id="MobiDB-lite"/>
    </source>
</evidence>
<feature type="region of interest" description="Disordered" evidence="1">
    <location>
        <begin position="63"/>
        <end position="107"/>
    </location>
</feature>
<proteinExistence type="predicted"/>
<comment type="caution">
    <text evidence="2">The sequence shown here is derived from an EMBL/GenBank/DDBJ whole genome shotgun (WGS) entry which is preliminary data.</text>
</comment>
<keyword evidence="3" id="KW-1185">Reference proteome</keyword>
<reference evidence="2" key="1">
    <citation type="submission" date="2019-08" db="EMBL/GenBank/DDBJ databases">
        <title>The improved chromosome-level genome for the pearl oyster Pinctada fucata martensii using PacBio sequencing and Hi-C.</title>
        <authorList>
            <person name="Zheng Z."/>
        </authorList>
    </citation>
    <scope>NUCLEOTIDE SEQUENCE</scope>
    <source>
        <strain evidence="2">ZZ-2019</strain>
        <tissue evidence="2">Adductor muscle</tissue>
    </source>
</reference>
<name>A0AA88XHL4_PINIB</name>
<organism evidence="2 3">
    <name type="scientific">Pinctada imbricata</name>
    <name type="common">Atlantic pearl-oyster</name>
    <name type="synonym">Pinctada martensii</name>
    <dbReference type="NCBI Taxonomy" id="66713"/>
    <lineage>
        <taxon>Eukaryota</taxon>
        <taxon>Metazoa</taxon>
        <taxon>Spiralia</taxon>
        <taxon>Lophotrochozoa</taxon>
        <taxon>Mollusca</taxon>
        <taxon>Bivalvia</taxon>
        <taxon>Autobranchia</taxon>
        <taxon>Pteriomorphia</taxon>
        <taxon>Pterioida</taxon>
        <taxon>Pterioidea</taxon>
        <taxon>Pteriidae</taxon>
        <taxon>Pinctada</taxon>
    </lineage>
</organism>
<feature type="compositionally biased region" description="Acidic residues" evidence="1">
    <location>
        <begin position="84"/>
        <end position="96"/>
    </location>
</feature>
<dbReference type="GO" id="GO:0032040">
    <property type="term" value="C:small-subunit processome"/>
    <property type="evidence" value="ECO:0007669"/>
    <property type="project" value="TreeGrafter"/>
</dbReference>
<dbReference type="Proteomes" id="UP001186944">
    <property type="component" value="Unassembled WGS sequence"/>
</dbReference>
<accession>A0AA88XHL4</accession>
<evidence type="ECO:0000313" key="2">
    <source>
        <dbReference type="EMBL" id="KAK3085521.1"/>
    </source>
</evidence>
<evidence type="ECO:0000313" key="3">
    <source>
        <dbReference type="Proteomes" id="UP001186944"/>
    </source>
</evidence>
<dbReference type="PANTHER" id="PTHR13237:SF9">
    <property type="entry name" value="NEUROGUIDIN"/>
    <property type="match status" value="1"/>
</dbReference>
<sequence>MLSYLIDLTHLMLHKCHGKSIEGNPSVWRLVELRTVLEKMKPIDQKLKYQIDKVIKIANTGSTESSDPLRYRANPDNFASKLESEDDDSEGEEGGEDKETKIYRPPHIAAVAYDGDEKEKEVRAIEKAKKRALSSSIMRELKEEYSEGPQEIKVRVKSRIKSKEEHSLPTPPP</sequence>
<gene>
    <name evidence="2" type="ORF">FSP39_004569</name>
</gene>
<feature type="region of interest" description="Disordered" evidence="1">
    <location>
        <begin position="128"/>
        <end position="173"/>
    </location>
</feature>
<feature type="compositionally biased region" description="Basic and acidic residues" evidence="1">
    <location>
        <begin position="139"/>
        <end position="154"/>
    </location>
</feature>
<dbReference type="AlphaFoldDB" id="A0AA88XHL4"/>
<evidence type="ECO:0008006" key="4">
    <source>
        <dbReference type="Google" id="ProtNLM"/>
    </source>
</evidence>
<dbReference type="GO" id="GO:0000462">
    <property type="term" value="P:maturation of SSU-rRNA from tricistronic rRNA transcript (SSU-rRNA, 5.8S rRNA, LSU-rRNA)"/>
    <property type="evidence" value="ECO:0007669"/>
    <property type="project" value="TreeGrafter"/>
</dbReference>